<dbReference type="VEuPathDB" id="AmoebaDB:NAEGRDRAFT_65183"/>
<dbReference type="AlphaFoldDB" id="D2V8J8"/>
<dbReference type="Proteomes" id="UP000006671">
    <property type="component" value="Unassembled WGS sequence"/>
</dbReference>
<dbReference type="OrthoDB" id="10654744at2759"/>
<dbReference type="InParanoid" id="D2V8J8"/>
<accession>D2V8J8</accession>
<dbReference type="KEGG" id="ngr:NAEGRDRAFT_65183"/>
<dbReference type="EMBL" id="GG738857">
    <property type="protein sequence ID" value="EFC46698.1"/>
    <property type="molecule type" value="Genomic_DNA"/>
</dbReference>
<dbReference type="RefSeq" id="XP_002679442.1">
    <property type="nucleotide sequence ID" value="XM_002679396.1"/>
</dbReference>
<name>D2V8J8_NAEGR</name>
<sequence>MKFVCETKQVDSSDRKLIGELLKSDIEMRKLVIYHTSVGLMNQIKEQFASFSNFIENCKDEERIQIQNEIDTMSTSSISMLAMILRNEQNIGFVWYKPKSDFNTLEQRSRNADKKIVIDTCIYPCLMLKGSRSVFEQAVVTTKLTKHK</sequence>
<protein>
    <submittedName>
        <fullName evidence="1">Predicted protein</fullName>
    </submittedName>
</protein>
<evidence type="ECO:0000313" key="1">
    <source>
        <dbReference type="EMBL" id="EFC46698.1"/>
    </source>
</evidence>
<organism evidence="2">
    <name type="scientific">Naegleria gruberi</name>
    <name type="common">Amoeba</name>
    <dbReference type="NCBI Taxonomy" id="5762"/>
    <lineage>
        <taxon>Eukaryota</taxon>
        <taxon>Discoba</taxon>
        <taxon>Heterolobosea</taxon>
        <taxon>Tetramitia</taxon>
        <taxon>Eutetramitia</taxon>
        <taxon>Vahlkampfiidae</taxon>
        <taxon>Naegleria</taxon>
    </lineage>
</organism>
<reference evidence="1 2" key="1">
    <citation type="journal article" date="2010" name="Cell">
        <title>The genome of Naegleria gruberi illuminates early eukaryotic versatility.</title>
        <authorList>
            <person name="Fritz-Laylin L.K."/>
            <person name="Prochnik S.E."/>
            <person name="Ginger M.L."/>
            <person name="Dacks J.B."/>
            <person name="Carpenter M.L."/>
            <person name="Field M.C."/>
            <person name="Kuo A."/>
            <person name="Paredez A."/>
            <person name="Chapman J."/>
            <person name="Pham J."/>
            <person name="Shu S."/>
            <person name="Neupane R."/>
            <person name="Cipriano M."/>
            <person name="Mancuso J."/>
            <person name="Tu H."/>
            <person name="Salamov A."/>
            <person name="Lindquist E."/>
            <person name="Shapiro H."/>
            <person name="Lucas S."/>
            <person name="Grigoriev I.V."/>
            <person name="Cande W.Z."/>
            <person name="Fulton C."/>
            <person name="Rokhsar D.S."/>
            <person name="Dawson S.C."/>
        </authorList>
    </citation>
    <scope>NUCLEOTIDE SEQUENCE [LARGE SCALE GENOMIC DNA]</scope>
    <source>
        <strain evidence="1 2">NEG-M</strain>
    </source>
</reference>
<keyword evidence="2" id="KW-1185">Reference proteome</keyword>
<evidence type="ECO:0000313" key="2">
    <source>
        <dbReference type="Proteomes" id="UP000006671"/>
    </source>
</evidence>
<dbReference type="GeneID" id="8848839"/>
<gene>
    <name evidence="1" type="ORF">NAEGRDRAFT_65183</name>
</gene>
<proteinExistence type="predicted"/>